<dbReference type="RefSeq" id="WP_027640019.1">
    <property type="nucleotide sequence ID" value="NZ_BAAACD010000011.1"/>
</dbReference>
<protein>
    <submittedName>
        <fullName evidence="3">Diguanylate cyclase (GGDEF) domain-containing protein</fullName>
    </submittedName>
    <submittedName>
        <fullName evidence="2">GGDEF domain-containing protein</fullName>
    </submittedName>
</protein>
<accession>A0A1I2K290</accession>
<reference evidence="3 4" key="1">
    <citation type="submission" date="2016-10" db="EMBL/GenBank/DDBJ databases">
        <authorList>
            <person name="de Groot N.N."/>
        </authorList>
    </citation>
    <scope>NUCLEOTIDE SEQUENCE [LARGE SCALE GENOMIC DNA]</scope>
    <source>
        <strain evidence="3 4">NLAE-zl-G419</strain>
    </source>
</reference>
<reference evidence="2 5" key="2">
    <citation type="submission" date="2018-03" db="EMBL/GenBank/DDBJ databases">
        <title>The uncultured portion of the human microbiome is neutrally assembled.</title>
        <authorList>
            <person name="Jeraldo P."/>
            <person name="Boardman L."/>
            <person name="White B.A."/>
            <person name="Nelson H."/>
            <person name="Goldenfeld N."/>
            <person name="Chia N."/>
        </authorList>
    </citation>
    <scope>NUCLEOTIDE SEQUENCE [LARGE SCALE GENOMIC DNA]</scope>
    <source>
        <strain evidence="2">CIM:MAG 903</strain>
    </source>
</reference>
<dbReference type="PROSITE" id="PS50887">
    <property type="entry name" value="GGDEF"/>
    <property type="match status" value="1"/>
</dbReference>
<dbReference type="GO" id="GO:0043709">
    <property type="term" value="P:cell adhesion involved in single-species biofilm formation"/>
    <property type="evidence" value="ECO:0007669"/>
    <property type="project" value="TreeGrafter"/>
</dbReference>
<dbReference type="AlphaFoldDB" id="A0A1I2K290"/>
<dbReference type="InterPro" id="IPR029787">
    <property type="entry name" value="Nucleotide_cyclase"/>
</dbReference>
<dbReference type="SUPFAM" id="SSF55073">
    <property type="entry name" value="Nucleotide cyclase"/>
    <property type="match status" value="1"/>
</dbReference>
<dbReference type="STRING" id="1529.SAMN04487885_103213"/>
<dbReference type="GO" id="GO:1902201">
    <property type="term" value="P:negative regulation of bacterial-type flagellum-dependent cell motility"/>
    <property type="evidence" value="ECO:0007669"/>
    <property type="project" value="TreeGrafter"/>
</dbReference>
<evidence type="ECO:0000259" key="1">
    <source>
        <dbReference type="PROSITE" id="PS50887"/>
    </source>
</evidence>
<proteinExistence type="predicted"/>
<organism evidence="3 4">
    <name type="scientific">Clostridium cadaveris</name>
    <dbReference type="NCBI Taxonomy" id="1529"/>
    <lineage>
        <taxon>Bacteria</taxon>
        <taxon>Bacillati</taxon>
        <taxon>Bacillota</taxon>
        <taxon>Clostridia</taxon>
        <taxon>Eubacteriales</taxon>
        <taxon>Clostridiaceae</taxon>
        <taxon>Clostridium</taxon>
    </lineage>
</organism>
<dbReference type="OrthoDB" id="9805474at2"/>
<dbReference type="eggNOG" id="COG2199">
    <property type="taxonomic scope" value="Bacteria"/>
</dbReference>
<keyword evidence="4" id="KW-1185">Reference proteome</keyword>
<dbReference type="GO" id="GO:0052621">
    <property type="term" value="F:diguanylate cyclase activity"/>
    <property type="evidence" value="ECO:0007669"/>
    <property type="project" value="TreeGrafter"/>
</dbReference>
<dbReference type="GO" id="GO:0005886">
    <property type="term" value="C:plasma membrane"/>
    <property type="evidence" value="ECO:0007669"/>
    <property type="project" value="TreeGrafter"/>
</dbReference>
<dbReference type="EMBL" id="QAMZ01000019">
    <property type="protein sequence ID" value="PWL54654.1"/>
    <property type="molecule type" value="Genomic_DNA"/>
</dbReference>
<gene>
    <name evidence="2" type="ORF">DBY38_03915</name>
    <name evidence="3" type="ORF">SAMN04487885_103213</name>
</gene>
<name>A0A1I2K290_9CLOT</name>
<dbReference type="NCBIfam" id="TIGR00254">
    <property type="entry name" value="GGDEF"/>
    <property type="match status" value="1"/>
</dbReference>
<evidence type="ECO:0000313" key="3">
    <source>
        <dbReference type="EMBL" id="SFF59191.1"/>
    </source>
</evidence>
<dbReference type="InterPro" id="IPR043128">
    <property type="entry name" value="Rev_trsase/Diguanyl_cyclase"/>
</dbReference>
<dbReference type="PANTHER" id="PTHR45138">
    <property type="entry name" value="REGULATORY COMPONENTS OF SENSORY TRANSDUCTION SYSTEM"/>
    <property type="match status" value="1"/>
</dbReference>
<sequence length="293" mass="34631">MKIDFTHQEAKDFIRFMKSENDIVRLVDPLTQQVHDYDSKTNSSDICSKLWGRCERCENCTSLRALQSQGRAYKMEIMNNHTYWVFSRYLKVENRPYVMEIVNDVSDNLLMDSNQRNEIGKIINNYNHMLITDSLTGVYNRHFLDEAFLPSFNCCHDRRITINVAIMDVDDFKFVNDTYGHQAGDALLKDVAGFWKQNFNSRKNGFERLVIRFGGDEILIVTCGINLKTFNDEIEQYYNQMRKLCYYTEKIQIPFNITFGTASSEEFGSRWTWDELLYRADQRMYEGKKLKKT</sequence>
<dbReference type="PANTHER" id="PTHR45138:SF9">
    <property type="entry name" value="DIGUANYLATE CYCLASE DGCM-RELATED"/>
    <property type="match status" value="1"/>
</dbReference>
<dbReference type="Pfam" id="PF00990">
    <property type="entry name" value="GGDEF"/>
    <property type="match status" value="1"/>
</dbReference>
<evidence type="ECO:0000313" key="4">
    <source>
        <dbReference type="Proteomes" id="UP000182135"/>
    </source>
</evidence>
<dbReference type="Proteomes" id="UP000246114">
    <property type="component" value="Unassembled WGS sequence"/>
</dbReference>
<dbReference type="CDD" id="cd01949">
    <property type="entry name" value="GGDEF"/>
    <property type="match status" value="1"/>
</dbReference>
<evidence type="ECO:0000313" key="2">
    <source>
        <dbReference type="EMBL" id="PWL54654.1"/>
    </source>
</evidence>
<dbReference type="GeneID" id="90545105"/>
<dbReference type="Proteomes" id="UP000182135">
    <property type="component" value="Unassembled WGS sequence"/>
</dbReference>
<dbReference type="EMBL" id="FOOE01000003">
    <property type="protein sequence ID" value="SFF59191.1"/>
    <property type="molecule type" value="Genomic_DNA"/>
</dbReference>
<feature type="domain" description="GGDEF" evidence="1">
    <location>
        <begin position="160"/>
        <end position="293"/>
    </location>
</feature>
<dbReference type="InterPro" id="IPR050469">
    <property type="entry name" value="Diguanylate_Cyclase"/>
</dbReference>
<dbReference type="Gene3D" id="3.30.70.270">
    <property type="match status" value="1"/>
</dbReference>
<evidence type="ECO:0000313" key="5">
    <source>
        <dbReference type="Proteomes" id="UP000246114"/>
    </source>
</evidence>
<dbReference type="InterPro" id="IPR000160">
    <property type="entry name" value="GGDEF_dom"/>
</dbReference>
<dbReference type="SMART" id="SM00267">
    <property type="entry name" value="GGDEF"/>
    <property type="match status" value="1"/>
</dbReference>